<name>A0ABX0JQH3_9PROT</name>
<accession>A0ABX0JQH3</accession>
<keyword evidence="2" id="KW-1185">Reference proteome</keyword>
<dbReference type="EMBL" id="WOTB01000005">
    <property type="protein sequence ID" value="NHN84140.1"/>
    <property type="molecule type" value="Genomic_DNA"/>
</dbReference>
<dbReference type="Proteomes" id="UP000635278">
    <property type="component" value="Unassembled WGS sequence"/>
</dbReference>
<protein>
    <submittedName>
        <fullName evidence="1">Uncharacterized protein</fullName>
    </submittedName>
</protein>
<sequence length="77" mass="7972">MPDESVAGARKTLLRDAPAEMPLAAMVEKRCIVLSLSGRVSSPVVSAGLRPIRPGIPLPVMNGLSGPSMQVSFTISG</sequence>
<proteinExistence type="predicted"/>
<gene>
    <name evidence="1" type="ORF">GOB93_05710</name>
</gene>
<reference evidence="1 2" key="1">
    <citation type="journal article" date="2020" name="Int. J. Syst. Evol. Microbiol.">
        <title>Novel acetic acid bacteria from cider fermentations: Acetobacter conturbans sp. nov. and Acetobacter fallax sp. nov.</title>
        <authorList>
            <person name="Sombolestani A.S."/>
            <person name="Cleenwerck I."/>
            <person name="Cnockaert M."/>
            <person name="Borremans W."/>
            <person name="Wieme A.D."/>
            <person name="De Vuyst L."/>
            <person name="Vandamme P."/>
        </authorList>
    </citation>
    <scope>NUCLEOTIDE SEQUENCE [LARGE SCALE GENOMIC DNA]</scope>
    <source>
        <strain evidence="1 2">LMG 30640</strain>
    </source>
</reference>
<evidence type="ECO:0000313" key="1">
    <source>
        <dbReference type="EMBL" id="NHN84140.1"/>
    </source>
</evidence>
<organism evidence="1 2">
    <name type="scientific">Acetobacter musti</name>
    <dbReference type="NCBI Taxonomy" id="864732"/>
    <lineage>
        <taxon>Bacteria</taxon>
        <taxon>Pseudomonadati</taxon>
        <taxon>Pseudomonadota</taxon>
        <taxon>Alphaproteobacteria</taxon>
        <taxon>Acetobacterales</taxon>
        <taxon>Acetobacteraceae</taxon>
        <taxon>Acetobacter</taxon>
    </lineage>
</organism>
<evidence type="ECO:0000313" key="2">
    <source>
        <dbReference type="Proteomes" id="UP000635278"/>
    </source>
</evidence>
<dbReference type="RefSeq" id="WP_173582521.1">
    <property type="nucleotide sequence ID" value="NZ_WOTB01000005.1"/>
</dbReference>
<comment type="caution">
    <text evidence="1">The sequence shown here is derived from an EMBL/GenBank/DDBJ whole genome shotgun (WGS) entry which is preliminary data.</text>
</comment>